<dbReference type="Proteomes" id="UP000675920">
    <property type="component" value="Unplaced"/>
</dbReference>
<dbReference type="AlphaFoldDB" id="A0A8B6XB43"/>
<reference evidence="2" key="1">
    <citation type="submission" date="2025-08" db="UniProtKB">
        <authorList>
            <consortium name="RefSeq"/>
        </authorList>
    </citation>
    <scope>IDENTIFICATION</scope>
</reference>
<accession>A0A8B6XB43</accession>
<dbReference type="RefSeq" id="WP_156924515.1">
    <property type="nucleotide sequence ID" value="NZ_KI519499.1"/>
</dbReference>
<evidence type="ECO:0000313" key="2">
    <source>
        <dbReference type="RefSeq" id="WP_156924515.1"/>
    </source>
</evidence>
<protein>
    <submittedName>
        <fullName evidence="2">Uncharacterized protein</fullName>
    </submittedName>
</protein>
<keyword evidence="1" id="KW-1185">Reference proteome</keyword>
<name>A0A8B6XB43_9BURK</name>
<organism evidence="1 2">
    <name type="scientific">Derxia gummosa DSM 723</name>
    <dbReference type="NCBI Taxonomy" id="1121388"/>
    <lineage>
        <taxon>Bacteria</taxon>
        <taxon>Pseudomonadati</taxon>
        <taxon>Pseudomonadota</taxon>
        <taxon>Betaproteobacteria</taxon>
        <taxon>Burkholderiales</taxon>
        <taxon>Alcaligenaceae</taxon>
        <taxon>Derxia</taxon>
    </lineage>
</organism>
<proteinExistence type="predicted"/>
<sequence length="62" mass="6859">MQSPSEFRHSRSSTGKGSFGCLFHLRFACLFGATDCKRHALQKGKKNPANRLTIAGFRFAAI</sequence>
<evidence type="ECO:0000313" key="1">
    <source>
        <dbReference type="Proteomes" id="UP000675920"/>
    </source>
</evidence>